<evidence type="ECO:0000256" key="2">
    <source>
        <dbReference type="SAM" id="Phobius"/>
    </source>
</evidence>
<gene>
    <name evidence="4" type="ORF">PCASD_14291</name>
</gene>
<organism evidence="4 5">
    <name type="scientific">Puccinia coronata f. sp. avenae</name>
    <dbReference type="NCBI Taxonomy" id="200324"/>
    <lineage>
        <taxon>Eukaryota</taxon>
        <taxon>Fungi</taxon>
        <taxon>Dikarya</taxon>
        <taxon>Basidiomycota</taxon>
        <taxon>Pucciniomycotina</taxon>
        <taxon>Pucciniomycetes</taxon>
        <taxon>Pucciniales</taxon>
        <taxon>Pucciniaceae</taxon>
        <taxon>Puccinia</taxon>
    </lineage>
</organism>
<comment type="caution">
    <text evidence="4">The sequence shown here is derived from an EMBL/GenBank/DDBJ whole genome shotgun (WGS) entry which is preliminary data.</text>
</comment>
<dbReference type="AlphaFoldDB" id="A0A2N5U9I5"/>
<feature type="region of interest" description="Disordered" evidence="1">
    <location>
        <begin position="13"/>
        <end position="33"/>
    </location>
</feature>
<dbReference type="SUPFAM" id="SSF81653">
    <property type="entry name" value="Calcium ATPase, transduction domain A"/>
    <property type="match status" value="1"/>
</dbReference>
<dbReference type="InterPro" id="IPR059000">
    <property type="entry name" value="ATPase_P-type_domA"/>
</dbReference>
<dbReference type="Gene3D" id="2.70.150.10">
    <property type="entry name" value="Calcium-transporting ATPase, cytoplasmic transduction domain A"/>
    <property type="match status" value="1"/>
</dbReference>
<reference evidence="4 5" key="1">
    <citation type="submission" date="2017-11" db="EMBL/GenBank/DDBJ databases">
        <title>De novo assembly and phasing of dikaryotic genomes from two isolates of Puccinia coronata f. sp. avenae, the causal agent of oat crown rust.</title>
        <authorList>
            <person name="Miller M.E."/>
            <person name="Zhang Y."/>
            <person name="Omidvar V."/>
            <person name="Sperschneider J."/>
            <person name="Schwessinger B."/>
            <person name="Raley C."/>
            <person name="Palmer J.M."/>
            <person name="Garnica D."/>
            <person name="Upadhyaya N."/>
            <person name="Rathjen J."/>
            <person name="Taylor J.M."/>
            <person name="Park R.F."/>
            <person name="Dodds P.N."/>
            <person name="Hirsch C.D."/>
            <person name="Kianian S.F."/>
            <person name="Figueroa M."/>
        </authorList>
    </citation>
    <scope>NUCLEOTIDE SEQUENCE [LARGE SCALE GENOMIC DNA]</scope>
    <source>
        <strain evidence="4">12SD80</strain>
    </source>
</reference>
<protein>
    <recommendedName>
        <fullName evidence="3">Cation-transporting P-type ATPase N-terminal domain-containing protein</fullName>
    </recommendedName>
</protein>
<dbReference type="PANTHER" id="PTHR42861">
    <property type="entry name" value="CALCIUM-TRANSPORTING ATPASE"/>
    <property type="match status" value="1"/>
</dbReference>
<evidence type="ECO:0000259" key="3">
    <source>
        <dbReference type="SMART" id="SM00831"/>
    </source>
</evidence>
<evidence type="ECO:0000256" key="1">
    <source>
        <dbReference type="SAM" id="MobiDB-lite"/>
    </source>
</evidence>
<dbReference type="InterPro" id="IPR023298">
    <property type="entry name" value="ATPase_P-typ_TM_dom_sf"/>
</dbReference>
<feature type="compositionally biased region" description="Polar residues" evidence="1">
    <location>
        <begin position="77"/>
        <end position="87"/>
    </location>
</feature>
<dbReference type="GO" id="GO:0006811">
    <property type="term" value="P:monoatomic ion transport"/>
    <property type="evidence" value="ECO:0007669"/>
    <property type="project" value="UniProtKB-ARBA"/>
</dbReference>
<feature type="domain" description="Cation-transporting P-type ATPase N-terminal" evidence="3">
    <location>
        <begin position="97"/>
        <end position="172"/>
    </location>
</feature>
<accession>A0A2N5U9I5</accession>
<dbReference type="Pfam" id="PF00122">
    <property type="entry name" value="E1-E2_ATPase"/>
    <property type="match status" value="1"/>
</dbReference>
<keyword evidence="2" id="KW-1133">Transmembrane helix</keyword>
<dbReference type="InterPro" id="IPR008250">
    <property type="entry name" value="ATPase_P-typ_transduc_dom_A_sf"/>
</dbReference>
<dbReference type="Gene3D" id="1.20.1110.10">
    <property type="entry name" value="Calcium-transporting ATPase, transmembrane domain"/>
    <property type="match status" value="2"/>
</dbReference>
<dbReference type="Pfam" id="PF00690">
    <property type="entry name" value="Cation_ATPase_N"/>
    <property type="match status" value="1"/>
</dbReference>
<sequence length="362" mass="39753">MYKNEKPAYIALSGIKSSSPPPPIGTPPTTDEGFAFSTLLRRAEDETLLRGHHHTKPLHRLPTPTNPTFHHKPHPNPHTQDGSQWTSSYASATPSAVYSVQSIDQVIQQFGTHPVKGLSSQSVPQIRGVHGPNEFEVDAKESVLKKFLAQFYESPLNLLLLGSAAISYIVGNKDDAVSITAAIVIVVTVGFIQERRSEKSLAALNKLVPHYCHLTRDGQPQTLLANVLVPGDLVTFSVGDRIPADLRLIKCSQLEIDESSMTGETKPMKKQLESVQVEGRLPDISERIGTGPQTEFGVVFGMMQEVEERKTPLQLSMDELAKKLSAISFAVIAVICLIGLWQKRSWLEMFTVGDDVALMISK</sequence>
<dbReference type="SMART" id="SM00831">
    <property type="entry name" value="Cation_ATPase_N"/>
    <property type="match status" value="1"/>
</dbReference>
<dbReference type="InterPro" id="IPR004014">
    <property type="entry name" value="ATPase_P-typ_cation-transptr_N"/>
</dbReference>
<dbReference type="EMBL" id="PGCI01000198">
    <property type="protein sequence ID" value="PLW34400.1"/>
    <property type="molecule type" value="Genomic_DNA"/>
</dbReference>
<dbReference type="SUPFAM" id="SSF81665">
    <property type="entry name" value="Calcium ATPase, transmembrane domain M"/>
    <property type="match status" value="1"/>
</dbReference>
<keyword evidence="2" id="KW-0472">Membrane</keyword>
<dbReference type="Proteomes" id="UP000235392">
    <property type="component" value="Unassembled WGS sequence"/>
</dbReference>
<keyword evidence="2" id="KW-0812">Transmembrane</keyword>
<feature type="region of interest" description="Disordered" evidence="1">
    <location>
        <begin position="50"/>
        <end position="87"/>
    </location>
</feature>
<feature type="compositionally biased region" description="Basic residues" evidence="1">
    <location>
        <begin position="50"/>
        <end position="59"/>
    </location>
</feature>
<name>A0A2N5U9I5_9BASI</name>
<evidence type="ECO:0000313" key="4">
    <source>
        <dbReference type="EMBL" id="PLW34400.1"/>
    </source>
</evidence>
<evidence type="ECO:0000313" key="5">
    <source>
        <dbReference type="Proteomes" id="UP000235392"/>
    </source>
</evidence>
<proteinExistence type="predicted"/>
<feature type="transmembrane region" description="Helical" evidence="2">
    <location>
        <begin position="324"/>
        <end position="341"/>
    </location>
</feature>